<evidence type="ECO:0000313" key="6">
    <source>
        <dbReference type="Proteomes" id="UP000663760"/>
    </source>
</evidence>
<feature type="compositionally biased region" description="Acidic residues" evidence="4">
    <location>
        <begin position="257"/>
        <end position="292"/>
    </location>
</feature>
<dbReference type="PANTHER" id="PTHR11375">
    <property type="entry name" value="ACIDIC LEUCINE-RICH NUCLEAR PHOSPHOPROTEIN 32"/>
    <property type="match status" value="1"/>
</dbReference>
<feature type="region of interest" description="Disordered" evidence="4">
    <location>
        <begin position="156"/>
        <end position="449"/>
    </location>
</feature>
<feature type="compositionally biased region" description="Basic and acidic residues" evidence="4">
    <location>
        <begin position="418"/>
        <end position="432"/>
    </location>
</feature>
<dbReference type="SUPFAM" id="SSF52058">
    <property type="entry name" value="L domain-like"/>
    <property type="match status" value="1"/>
</dbReference>
<name>A0A7I8K921_SPIIN</name>
<feature type="compositionally biased region" description="Acidic residues" evidence="4">
    <location>
        <begin position="164"/>
        <end position="188"/>
    </location>
</feature>
<dbReference type="AlphaFoldDB" id="A0A7I8K921"/>
<keyword evidence="6" id="KW-1185">Reference proteome</keyword>
<sequence>MNGVWQRAVEAALEEQADPKAPPTTLTLDGAVKCLHGWLPSPRLLEKFQSLEHLSIANVGVSSLENFPRLRNLQRLILSDNRIAGGLEFLVRAGLNSLRDLDLSNNRIQFLQDLAPLAQLRLVSLDLYECPVTRIKDYRSEVFGMIRSLKYLDKVDADDNERPETDDEEEDDEDEEDEEDPGSGEIDGEDRTRKPTNGTGHVTEREEIVDVDEDEEGDADEEEVETGARSDASGSGRDIHHLSNGFRVAASVSGRNEDEESDDSEAEDEEYTEDYDDEEDLGEEIHEEEGGDDGVPVIHEIDDSEDEDGIEEDEDVEEVDAEDDYDQHPGSTSKFSPGVGDNNDHEQSQWIERGQTGRGDDHFVEDEGESEDEYDEDEGLDEYLVQPIDQAEDAVRGGDLEAGDEENSEQEEADDDGDIRREAPGKRSRDEDNTLGGGSVEDSRLPKRR</sequence>
<dbReference type="FunFam" id="3.80.10.10:FF:000131">
    <property type="entry name" value="acidic leucine-rich nuclear phosphoprotein 32-related protein-like"/>
    <property type="match status" value="1"/>
</dbReference>
<dbReference type="Pfam" id="PF14580">
    <property type="entry name" value="LRR_9"/>
    <property type="match status" value="1"/>
</dbReference>
<dbReference type="PROSITE" id="PS51450">
    <property type="entry name" value="LRR"/>
    <property type="match status" value="1"/>
</dbReference>
<evidence type="ECO:0000256" key="3">
    <source>
        <dbReference type="ARBA" id="ARBA00025777"/>
    </source>
</evidence>
<evidence type="ECO:0000256" key="1">
    <source>
        <dbReference type="ARBA" id="ARBA00022614"/>
    </source>
</evidence>
<feature type="compositionally biased region" description="Acidic residues" evidence="4">
    <location>
        <begin position="363"/>
        <end position="381"/>
    </location>
</feature>
<keyword evidence="1" id="KW-0433">Leucine-rich repeat</keyword>
<dbReference type="GO" id="GO:0005634">
    <property type="term" value="C:nucleus"/>
    <property type="evidence" value="ECO:0007669"/>
    <property type="project" value="TreeGrafter"/>
</dbReference>
<comment type="similarity">
    <text evidence="3">Belongs to the ANP32 family.</text>
</comment>
<accession>A0A7I8K921</accession>
<dbReference type="PANTHER" id="PTHR11375:SF0">
    <property type="entry name" value="ACIDIC LEUCINE-RICH NUCLEAR PHOSPHOPROTEIN 32 FAMILY MEMBER A"/>
    <property type="match status" value="1"/>
</dbReference>
<feature type="compositionally biased region" description="Acidic residues" evidence="4">
    <location>
        <begin position="401"/>
        <end position="417"/>
    </location>
</feature>
<reference evidence="5" key="1">
    <citation type="submission" date="2020-02" db="EMBL/GenBank/DDBJ databases">
        <authorList>
            <person name="Scholz U."/>
            <person name="Mascher M."/>
            <person name="Fiebig A."/>
        </authorList>
    </citation>
    <scope>NUCLEOTIDE SEQUENCE</scope>
</reference>
<evidence type="ECO:0000256" key="4">
    <source>
        <dbReference type="SAM" id="MobiDB-lite"/>
    </source>
</evidence>
<organism evidence="5 6">
    <name type="scientific">Spirodela intermedia</name>
    <name type="common">Intermediate duckweed</name>
    <dbReference type="NCBI Taxonomy" id="51605"/>
    <lineage>
        <taxon>Eukaryota</taxon>
        <taxon>Viridiplantae</taxon>
        <taxon>Streptophyta</taxon>
        <taxon>Embryophyta</taxon>
        <taxon>Tracheophyta</taxon>
        <taxon>Spermatophyta</taxon>
        <taxon>Magnoliopsida</taxon>
        <taxon>Liliopsida</taxon>
        <taxon>Araceae</taxon>
        <taxon>Lemnoideae</taxon>
        <taxon>Spirodela</taxon>
    </lineage>
</organism>
<gene>
    <name evidence="5" type="ORF">SI8410_03004381</name>
</gene>
<keyword evidence="2" id="KW-0677">Repeat</keyword>
<dbReference type="InterPro" id="IPR001611">
    <property type="entry name" value="Leu-rich_rpt"/>
</dbReference>
<protein>
    <submittedName>
        <fullName evidence="5">Uncharacterized protein</fullName>
    </submittedName>
</protein>
<feature type="compositionally biased region" description="Acidic residues" evidence="4">
    <location>
        <begin position="302"/>
        <end position="325"/>
    </location>
</feature>
<feature type="compositionally biased region" description="Acidic residues" evidence="4">
    <location>
        <begin position="209"/>
        <end position="225"/>
    </location>
</feature>
<dbReference type="EMBL" id="LR746266">
    <property type="protein sequence ID" value="CAA7393658.1"/>
    <property type="molecule type" value="Genomic_DNA"/>
</dbReference>
<dbReference type="InterPro" id="IPR045081">
    <property type="entry name" value="AN32"/>
</dbReference>
<dbReference type="Gene3D" id="3.80.10.10">
    <property type="entry name" value="Ribonuclease Inhibitor"/>
    <property type="match status" value="1"/>
</dbReference>
<dbReference type="GO" id="GO:0042393">
    <property type="term" value="F:histone binding"/>
    <property type="evidence" value="ECO:0007669"/>
    <property type="project" value="TreeGrafter"/>
</dbReference>
<dbReference type="InterPro" id="IPR032675">
    <property type="entry name" value="LRR_dom_sf"/>
</dbReference>
<proteinExistence type="inferred from homology"/>
<dbReference type="Proteomes" id="UP000663760">
    <property type="component" value="Chromosome 3"/>
</dbReference>
<evidence type="ECO:0000313" key="5">
    <source>
        <dbReference type="EMBL" id="CAA7393658.1"/>
    </source>
</evidence>
<evidence type="ECO:0000256" key="2">
    <source>
        <dbReference type="ARBA" id="ARBA00022737"/>
    </source>
</evidence>
<dbReference type="OrthoDB" id="2160613at2759"/>